<keyword evidence="9" id="KW-0539">Nucleus</keyword>
<evidence type="ECO:0000256" key="3">
    <source>
        <dbReference type="ARBA" id="ARBA00022722"/>
    </source>
</evidence>
<dbReference type="InterPro" id="IPR011335">
    <property type="entry name" value="Restrct_endonuc-II-like"/>
</dbReference>
<dbReference type="InterPro" id="IPR059186">
    <property type="entry name" value="SACTE_4363"/>
</dbReference>
<dbReference type="SUPFAM" id="SSF47781">
    <property type="entry name" value="RuvA domain 2-like"/>
    <property type="match status" value="1"/>
</dbReference>
<organism evidence="12 13">
    <name type="scientific">Symbiodinium pilosum</name>
    <name type="common">Dinoflagellate</name>
    <dbReference type="NCBI Taxonomy" id="2952"/>
    <lineage>
        <taxon>Eukaryota</taxon>
        <taxon>Sar</taxon>
        <taxon>Alveolata</taxon>
        <taxon>Dinophyceae</taxon>
        <taxon>Suessiales</taxon>
        <taxon>Symbiodiniaceae</taxon>
        <taxon>Symbiodinium</taxon>
    </lineage>
</organism>
<dbReference type="Pfam" id="PF02732">
    <property type="entry name" value="ERCC4"/>
    <property type="match status" value="1"/>
</dbReference>
<reference evidence="12" key="1">
    <citation type="submission" date="2021-02" db="EMBL/GenBank/DDBJ databases">
        <authorList>
            <person name="Dougan E. K."/>
            <person name="Rhodes N."/>
            <person name="Thang M."/>
            <person name="Chan C."/>
        </authorList>
    </citation>
    <scope>NUCLEOTIDE SEQUENCE</scope>
</reference>
<evidence type="ECO:0000256" key="5">
    <source>
        <dbReference type="ARBA" id="ARBA00022763"/>
    </source>
</evidence>
<evidence type="ECO:0000256" key="1">
    <source>
        <dbReference type="ARBA" id="ARBA00004123"/>
    </source>
</evidence>
<evidence type="ECO:0000256" key="2">
    <source>
        <dbReference type="ARBA" id="ARBA00010015"/>
    </source>
</evidence>
<dbReference type="InterPro" id="IPR006166">
    <property type="entry name" value="ERCC4_domain"/>
</dbReference>
<dbReference type="GO" id="GO:0000110">
    <property type="term" value="C:nucleotide-excision repair factor 1 complex"/>
    <property type="evidence" value="ECO:0007669"/>
    <property type="project" value="TreeGrafter"/>
</dbReference>
<dbReference type="GO" id="GO:1901255">
    <property type="term" value="P:nucleotide-excision repair involved in interstrand cross-link repair"/>
    <property type="evidence" value="ECO:0007669"/>
    <property type="project" value="TreeGrafter"/>
</dbReference>
<keyword evidence="8" id="KW-0234">DNA repair</keyword>
<keyword evidence="4" id="KW-0255">Endonuclease</keyword>
<dbReference type="OrthoDB" id="5959761at2759"/>
<dbReference type="GO" id="GO:0000014">
    <property type="term" value="F:single-stranded DNA endodeoxyribonuclease activity"/>
    <property type="evidence" value="ECO:0007669"/>
    <property type="project" value="TreeGrafter"/>
</dbReference>
<dbReference type="GO" id="GO:0003684">
    <property type="term" value="F:damaged DNA binding"/>
    <property type="evidence" value="ECO:0007669"/>
    <property type="project" value="TreeGrafter"/>
</dbReference>
<keyword evidence="5" id="KW-0227">DNA damage</keyword>
<dbReference type="Gene3D" id="3.40.50.10130">
    <property type="match status" value="1"/>
</dbReference>
<sequence>MTKRQRTLPSTGDVVEPRVLIIAPEDRSRRQLSTLLHRGPEATLLDGLEAYLLERSSRGRQDSPHGFPSTHLRFGEAQILAHEAQAVRQELDELQPRSALQVRKLPDGRMCHPRIDVISADDTEGQLEVRLMEMQPHAVIVLEPTVHAIRTLEVHCALARKGSTPVVKMEAGSDPEPADSKRLAPFQVYLMVFDESVEKYRFEQCMKQESEAVDSLIRFRQHLTFRVDLPTESIAPEQSSRRGGGSRALQGMTKPRVVVDMREFRSTLPFMLYLRGLVVEPVTIPVGDYVLSRDICVERKAVTDLVQSLQSGRLYQQAQNLCHHYANPLLLIEFDPAKGFMLQSSYLIARREIEVGTKDVTGKLPLVVLHFPKLKIIWSPSPRFTADIFLKLKEGRYQPDSKAAAEIDAEDPDDAEGKVKAAQVNSAAFEVLRKLPGVTPGNMNALARRGGSLSGIADLSLEELVEVMGKANAEQLYSFLHASCFPITATQDRGPDQSHDPEGHRAEGPGVQEDAEASEDVAATQKEPIEDASEEVLRVQASEMREKPNLRGLETIVNQVSVKMVWAHRGGGPVCEEEGDLQMLMQRRGMHKAIHDQQGDSMSDVTAPESNPPKWSGSVYVFDPKMENISCTLNSLFSQLGPIETGKFSSLRVALLFKPGKYDLDVPVGYYTQVLGLGKSPEDVAFTGNRGIYGPSQPGNVNFDTFWKGVENLANHPKLLRTTWSVSQAAPMRRVKVYGDLAFGEPGPDGPSKGSGGFAANVKVTGTVDLVRQQQWLLRNCEVQNSTYFNIPPRAVNFVYVGTTGAPKQTARCTNSLEDPETPHPQLLVVEEAPQVLEKPYITISPTGKYSLEIPQVSWRRRGTAWGNAETVDFEQVFVATTQTDPQLINQKLAIGRHVVLSPGIYSLSSPLQIGFNKSITTQVLLGLGMATLVATNGTAAVEVGPFSAGVRVVGLLLQAGTVHSPTLLHWAPNSFYPRNPGLLADIFVRVGGPDSEVVSADIMVKVAGNHVILDNVWAWRADCCQRGCGTCAPRYCNNGVVVDGRYVVSYGLFSEHTQKDLTVWNGEGGMSFFYQSEMDSFAREPWDHTPDYGENGVCGYRINAHNHTGVGIGVYVYFTQPGNLVKSGIVRTRDMGTTLICPFAWNLNPAWYNNSKSGIQSAVGFPTEPVRLF</sequence>
<dbReference type="Gene3D" id="2.160.20.10">
    <property type="entry name" value="Single-stranded right-handed beta-helix, Pectin lyase-like"/>
    <property type="match status" value="1"/>
</dbReference>
<dbReference type="Gene3D" id="1.10.150.20">
    <property type="entry name" value="5' to 3' exonuclease, C-terminal subdomain"/>
    <property type="match status" value="1"/>
</dbReference>
<comment type="subcellular location">
    <subcellularLocation>
        <location evidence="1">Nucleus</location>
    </subcellularLocation>
</comment>
<keyword evidence="13" id="KW-1185">Reference proteome</keyword>
<dbReference type="GO" id="GO:0000724">
    <property type="term" value="P:double-strand break repair via homologous recombination"/>
    <property type="evidence" value="ECO:0007669"/>
    <property type="project" value="TreeGrafter"/>
</dbReference>
<keyword evidence="7" id="KW-0238">DNA-binding</keyword>
<name>A0A812XV32_SYMPI</name>
<evidence type="ECO:0000256" key="9">
    <source>
        <dbReference type="ARBA" id="ARBA00023242"/>
    </source>
</evidence>
<feature type="compositionally biased region" description="Basic and acidic residues" evidence="10">
    <location>
        <begin position="493"/>
        <end position="507"/>
    </location>
</feature>
<feature type="region of interest" description="Disordered" evidence="10">
    <location>
        <begin position="490"/>
        <end position="528"/>
    </location>
</feature>
<dbReference type="PANTHER" id="PTHR10150:SF0">
    <property type="entry name" value="DNA REPAIR ENDONUCLEASE XPF"/>
    <property type="match status" value="1"/>
</dbReference>
<dbReference type="CDD" id="cd20078">
    <property type="entry name" value="XPF_nuclease_XPF_euk"/>
    <property type="match status" value="1"/>
</dbReference>
<dbReference type="InterPro" id="IPR012334">
    <property type="entry name" value="Pectin_lyas_fold"/>
</dbReference>
<evidence type="ECO:0000313" key="12">
    <source>
        <dbReference type="EMBL" id="CAE7748716.1"/>
    </source>
</evidence>
<dbReference type="GO" id="GO:0003697">
    <property type="term" value="F:single-stranded DNA binding"/>
    <property type="evidence" value="ECO:0007669"/>
    <property type="project" value="TreeGrafter"/>
</dbReference>
<keyword evidence="6" id="KW-0378">Hydrolase</keyword>
<accession>A0A812XV32</accession>
<evidence type="ECO:0000256" key="6">
    <source>
        <dbReference type="ARBA" id="ARBA00022801"/>
    </source>
</evidence>
<dbReference type="PANTHER" id="PTHR10150">
    <property type="entry name" value="DNA REPAIR ENDONUCLEASE XPF"/>
    <property type="match status" value="1"/>
</dbReference>
<gene>
    <name evidence="12" type="ORF">SPIL2461_LOCUS21650</name>
</gene>
<dbReference type="GO" id="GO:0000712">
    <property type="term" value="P:resolution of meiotic recombination intermediates"/>
    <property type="evidence" value="ECO:0007669"/>
    <property type="project" value="TreeGrafter"/>
</dbReference>
<dbReference type="SMART" id="SM00891">
    <property type="entry name" value="ERCC4"/>
    <property type="match status" value="1"/>
</dbReference>
<comment type="similarity">
    <text evidence="2">Belongs to the XPF family.</text>
</comment>
<dbReference type="AlphaFoldDB" id="A0A812XV32"/>
<dbReference type="CDD" id="cd23669">
    <property type="entry name" value="GH55_SacteLam55A-like"/>
    <property type="match status" value="1"/>
</dbReference>
<evidence type="ECO:0000259" key="11">
    <source>
        <dbReference type="SMART" id="SM00891"/>
    </source>
</evidence>
<dbReference type="SUPFAM" id="SSF52980">
    <property type="entry name" value="Restriction endonuclease-like"/>
    <property type="match status" value="1"/>
</dbReference>
<evidence type="ECO:0000313" key="13">
    <source>
        <dbReference type="Proteomes" id="UP000649617"/>
    </source>
</evidence>
<comment type="caution">
    <text evidence="12">The sequence shown here is derived from an EMBL/GenBank/DDBJ whole genome shotgun (WGS) entry which is preliminary data.</text>
</comment>
<feature type="domain" description="ERCC4" evidence="11">
    <location>
        <begin position="256"/>
        <end position="336"/>
    </location>
</feature>
<dbReference type="EMBL" id="CAJNIZ010046444">
    <property type="protein sequence ID" value="CAE7748716.1"/>
    <property type="molecule type" value="Genomic_DNA"/>
</dbReference>
<dbReference type="Proteomes" id="UP000649617">
    <property type="component" value="Unassembled WGS sequence"/>
</dbReference>
<dbReference type="FunFam" id="3.40.50.10130:FF:000002">
    <property type="entry name" value="DNA repair endonuclease XPF"/>
    <property type="match status" value="1"/>
</dbReference>
<keyword evidence="3" id="KW-0540">Nuclease</keyword>
<dbReference type="InterPro" id="IPR047520">
    <property type="entry name" value="XPF_nuclease"/>
</dbReference>
<evidence type="ECO:0000256" key="4">
    <source>
        <dbReference type="ARBA" id="ARBA00022759"/>
    </source>
</evidence>
<evidence type="ECO:0000256" key="10">
    <source>
        <dbReference type="SAM" id="MobiDB-lite"/>
    </source>
</evidence>
<protein>
    <recommendedName>
        <fullName evidence="11">ERCC4 domain-containing protein</fullName>
    </recommendedName>
</protein>
<dbReference type="InterPro" id="IPR010994">
    <property type="entry name" value="RuvA_2-like"/>
</dbReference>
<evidence type="ECO:0000256" key="8">
    <source>
        <dbReference type="ARBA" id="ARBA00023204"/>
    </source>
</evidence>
<proteinExistence type="inferred from homology"/>
<evidence type="ECO:0000256" key="7">
    <source>
        <dbReference type="ARBA" id="ARBA00023125"/>
    </source>
</evidence>